<accession>W2HEK3</accession>
<feature type="compositionally biased region" description="Polar residues" evidence="1">
    <location>
        <begin position="234"/>
        <end position="246"/>
    </location>
</feature>
<proteinExistence type="predicted"/>
<gene>
    <name evidence="2" type="ORF">L915_03741</name>
</gene>
<feature type="region of interest" description="Disordered" evidence="1">
    <location>
        <begin position="29"/>
        <end position="50"/>
    </location>
</feature>
<name>W2HEK3_PHYNI</name>
<feature type="compositionally biased region" description="Polar residues" evidence="1">
    <location>
        <begin position="188"/>
        <end position="225"/>
    </location>
</feature>
<feature type="region of interest" description="Disordered" evidence="1">
    <location>
        <begin position="84"/>
        <end position="246"/>
    </location>
</feature>
<dbReference type="VEuPathDB" id="FungiDB:PPTG_08669"/>
<dbReference type="EMBL" id="KI685037">
    <property type="protein sequence ID" value="ETK93000.1"/>
    <property type="molecule type" value="Genomic_DNA"/>
</dbReference>
<feature type="compositionally biased region" description="Polar residues" evidence="1">
    <location>
        <begin position="38"/>
        <end position="50"/>
    </location>
</feature>
<protein>
    <submittedName>
        <fullName evidence="2">Uncharacterized protein</fullName>
    </submittedName>
</protein>
<sequence length="246" mass="25484">MPKWKSALWLAIPQDNRASVPQMYQRYAATAGARESNEQQTESNDATVQRLQDQQETMRLYHALLVTAVALLASNVSASSTDCAMTPIETTSGSAPKDSFDGFDSSNDSPIQQGSTTSSDVGSSQEVSSASGSSPKDSFDGFDSSNDSPIQQGSAPGSDVGSSQEVSSASGSAPKDSFDGFDSSNDSPIQQTSSDVGASQETTPDSPIQQGSAPTDASFISSYSGPTPDFPDYGQTTDAPVAQGSD</sequence>
<evidence type="ECO:0000313" key="2">
    <source>
        <dbReference type="EMBL" id="ETK93000.1"/>
    </source>
</evidence>
<organism evidence="2">
    <name type="scientific">Phytophthora nicotianae</name>
    <name type="common">Potato buckeye rot agent</name>
    <name type="synonym">Phytophthora parasitica</name>
    <dbReference type="NCBI Taxonomy" id="4792"/>
    <lineage>
        <taxon>Eukaryota</taxon>
        <taxon>Sar</taxon>
        <taxon>Stramenopiles</taxon>
        <taxon>Oomycota</taxon>
        <taxon>Peronosporomycetes</taxon>
        <taxon>Peronosporales</taxon>
        <taxon>Peronosporaceae</taxon>
        <taxon>Phytophthora</taxon>
    </lineage>
</organism>
<feature type="compositionally biased region" description="Low complexity" evidence="1">
    <location>
        <begin position="157"/>
        <end position="173"/>
    </location>
</feature>
<evidence type="ECO:0000256" key="1">
    <source>
        <dbReference type="SAM" id="MobiDB-lite"/>
    </source>
</evidence>
<feature type="compositionally biased region" description="Low complexity" evidence="1">
    <location>
        <begin position="118"/>
        <end position="134"/>
    </location>
</feature>
<reference evidence="2" key="1">
    <citation type="submission" date="2013-11" db="EMBL/GenBank/DDBJ databases">
        <title>The Genome Sequence of Phytophthora parasitica CJ02B3.</title>
        <authorList>
            <consortium name="The Broad Institute Genomics Platform"/>
            <person name="Russ C."/>
            <person name="Tyler B."/>
            <person name="Panabieres F."/>
            <person name="Shan W."/>
            <person name="Tripathy S."/>
            <person name="Grunwald N."/>
            <person name="Machado M."/>
            <person name="Johnson C.S."/>
            <person name="Arredondo F."/>
            <person name="Hong C."/>
            <person name="Coffey M."/>
            <person name="Young S.K."/>
            <person name="Zeng Q."/>
            <person name="Gargeya S."/>
            <person name="Fitzgerald M."/>
            <person name="Abouelleil A."/>
            <person name="Alvarado L."/>
            <person name="Chapman S.B."/>
            <person name="Gainer-Dewar J."/>
            <person name="Goldberg J."/>
            <person name="Griggs A."/>
            <person name="Gujja S."/>
            <person name="Hansen M."/>
            <person name="Howarth C."/>
            <person name="Imamovic A."/>
            <person name="Ireland A."/>
            <person name="Larimer J."/>
            <person name="McCowan C."/>
            <person name="Murphy C."/>
            <person name="Pearson M."/>
            <person name="Poon T.W."/>
            <person name="Priest M."/>
            <person name="Roberts A."/>
            <person name="Saif S."/>
            <person name="Shea T."/>
            <person name="Sykes S."/>
            <person name="Wortman J."/>
            <person name="Nusbaum C."/>
            <person name="Birren B."/>
        </authorList>
    </citation>
    <scope>NUCLEOTIDE SEQUENCE [LARGE SCALE GENOMIC DNA]</scope>
    <source>
        <strain evidence="2">CJ02B3</strain>
    </source>
</reference>
<feature type="non-terminal residue" evidence="2">
    <location>
        <position position="246"/>
    </location>
</feature>
<dbReference type="AlphaFoldDB" id="W2HEK3"/>
<dbReference type="Proteomes" id="UP000053236">
    <property type="component" value="Unassembled WGS sequence"/>
</dbReference>